<dbReference type="AlphaFoldDB" id="A0AAP0ES52"/>
<gene>
    <name evidence="1" type="ORF">Syun_025695</name>
</gene>
<protein>
    <submittedName>
        <fullName evidence="1">Uncharacterized protein</fullName>
    </submittedName>
</protein>
<organism evidence="1 2">
    <name type="scientific">Stephania yunnanensis</name>
    <dbReference type="NCBI Taxonomy" id="152371"/>
    <lineage>
        <taxon>Eukaryota</taxon>
        <taxon>Viridiplantae</taxon>
        <taxon>Streptophyta</taxon>
        <taxon>Embryophyta</taxon>
        <taxon>Tracheophyta</taxon>
        <taxon>Spermatophyta</taxon>
        <taxon>Magnoliopsida</taxon>
        <taxon>Ranunculales</taxon>
        <taxon>Menispermaceae</taxon>
        <taxon>Menispermoideae</taxon>
        <taxon>Cissampelideae</taxon>
        <taxon>Stephania</taxon>
    </lineage>
</organism>
<sequence length="91" mass="10161">MHHTLDPLRHNPLRNPLDLTALTHMQHRPCPLESNAAPPSLPFRSKTSCISSVISLIQFDQPTTGVRSIGVSVNQCKISIVLRPPKWVFLT</sequence>
<reference evidence="1 2" key="1">
    <citation type="submission" date="2024-01" db="EMBL/GenBank/DDBJ databases">
        <title>Genome assemblies of Stephania.</title>
        <authorList>
            <person name="Yang L."/>
        </authorList>
    </citation>
    <scope>NUCLEOTIDE SEQUENCE [LARGE SCALE GENOMIC DNA]</scope>
    <source>
        <strain evidence="1">YNDBR</strain>
        <tissue evidence="1">Leaf</tissue>
    </source>
</reference>
<keyword evidence="2" id="KW-1185">Reference proteome</keyword>
<dbReference type="Proteomes" id="UP001420932">
    <property type="component" value="Unassembled WGS sequence"/>
</dbReference>
<accession>A0AAP0ES52</accession>
<evidence type="ECO:0000313" key="2">
    <source>
        <dbReference type="Proteomes" id="UP001420932"/>
    </source>
</evidence>
<proteinExistence type="predicted"/>
<comment type="caution">
    <text evidence="1">The sequence shown here is derived from an EMBL/GenBank/DDBJ whole genome shotgun (WGS) entry which is preliminary data.</text>
</comment>
<dbReference type="EMBL" id="JBBNAF010000011">
    <property type="protein sequence ID" value="KAK9098650.1"/>
    <property type="molecule type" value="Genomic_DNA"/>
</dbReference>
<name>A0AAP0ES52_9MAGN</name>
<evidence type="ECO:0000313" key="1">
    <source>
        <dbReference type="EMBL" id="KAK9098650.1"/>
    </source>
</evidence>